<evidence type="ECO:0000256" key="2">
    <source>
        <dbReference type="SAM" id="MobiDB-lite"/>
    </source>
</evidence>
<sequence length="219" mass="25063">MSLETIYQWIDQAEDYVATRSFSKAAQKYELAQRDISKVLESLEQEKTKLDENLYLVVQALADEINSRLSKISRLNQKLNKLHQQSNDDNKSTVRQENPFANSSLGTDNSKNILDTEDKNQISDLNEGNELMTLGDAVLDGIINQLYAGLSKTIPSVNNSALKREINKHKVRIASHILKVQNAQSLREQLLIEENRDLKQYSEKLAARWESMKENTKQK</sequence>
<accession>A0A1E5RBT4</accession>
<protein>
    <submittedName>
        <fullName evidence="3">Uncharacterized protein</fullName>
    </submittedName>
</protein>
<evidence type="ECO:0000313" key="4">
    <source>
        <dbReference type="Proteomes" id="UP000095728"/>
    </source>
</evidence>
<evidence type="ECO:0000256" key="1">
    <source>
        <dbReference type="SAM" id="Coils"/>
    </source>
</evidence>
<name>A0A1E5RBT4_9ASCO</name>
<proteinExistence type="predicted"/>
<reference evidence="4" key="1">
    <citation type="journal article" date="2016" name="Genome Announc.">
        <title>Genome sequences of three species of Hanseniaspora isolated from spontaneous wine fermentations.</title>
        <authorList>
            <person name="Sternes P.R."/>
            <person name="Lee D."/>
            <person name="Kutyna D.R."/>
            <person name="Borneman A.R."/>
        </authorList>
    </citation>
    <scope>NUCLEOTIDE SEQUENCE [LARGE SCALE GENOMIC DNA]</scope>
    <source>
        <strain evidence="4">AWRI3579</strain>
    </source>
</reference>
<comment type="caution">
    <text evidence="3">The sequence shown here is derived from an EMBL/GenBank/DDBJ whole genome shotgun (WGS) entry which is preliminary data.</text>
</comment>
<dbReference type="FunCoup" id="A0A1E5RBT4">
    <property type="interactions" value="42"/>
</dbReference>
<feature type="region of interest" description="Disordered" evidence="2">
    <location>
        <begin position="82"/>
        <end position="113"/>
    </location>
</feature>
<dbReference type="AlphaFoldDB" id="A0A1E5RBT4"/>
<keyword evidence="1" id="KW-0175">Coiled coil</keyword>
<evidence type="ECO:0000313" key="3">
    <source>
        <dbReference type="EMBL" id="OEJ84357.1"/>
    </source>
</evidence>
<feature type="coiled-coil region" evidence="1">
    <location>
        <begin position="26"/>
        <end position="53"/>
    </location>
</feature>
<gene>
    <name evidence="3" type="ORF">AWRI3579_g2877</name>
</gene>
<feature type="compositionally biased region" description="Polar residues" evidence="2">
    <location>
        <begin position="95"/>
        <end position="113"/>
    </location>
</feature>
<dbReference type="EMBL" id="LPNM01000008">
    <property type="protein sequence ID" value="OEJ84357.1"/>
    <property type="molecule type" value="Genomic_DNA"/>
</dbReference>
<organism evidence="3 4">
    <name type="scientific">Hanseniaspora osmophila</name>
    <dbReference type="NCBI Taxonomy" id="56408"/>
    <lineage>
        <taxon>Eukaryota</taxon>
        <taxon>Fungi</taxon>
        <taxon>Dikarya</taxon>
        <taxon>Ascomycota</taxon>
        <taxon>Saccharomycotina</taxon>
        <taxon>Saccharomycetes</taxon>
        <taxon>Saccharomycodales</taxon>
        <taxon>Saccharomycodaceae</taxon>
        <taxon>Hanseniaspora</taxon>
    </lineage>
</organism>
<keyword evidence="4" id="KW-1185">Reference proteome</keyword>
<dbReference type="InParanoid" id="A0A1E5RBT4"/>
<dbReference type="Proteomes" id="UP000095728">
    <property type="component" value="Unassembled WGS sequence"/>
</dbReference>